<evidence type="ECO:0000313" key="4">
    <source>
        <dbReference type="Proteomes" id="UP000663840"/>
    </source>
</evidence>
<gene>
    <name evidence="3" type="ORF">RDB_LOCUS117661</name>
</gene>
<evidence type="ECO:0000313" key="3">
    <source>
        <dbReference type="EMBL" id="CAE6472068.1"/>
    </source>
</evidence>
<sequence length="153" mass="15076">MKLIAFPAVLLLVASGAGARPQEDTSSISVFPLPTIVPDPPTISSGFPPIPSITPSLTPRPPTSTAPQPTTTGAPSTSDVETSSVPSSQTSGLTTALPTTSPIASATSSVASSVASASPTNNAAMGRCEPLKVHGLAALGVATGIFASMLVVL</sequence>
<proteinExistence type="predicted"/>
<evidence type="ECO:0000256" key="1">
    <source>
        <dbReference type="SAM" id="MobiDB-lite"/>
    </source>
</evidence>
<comment type="caution">
    <text evidence="3">The sequence shown here is derived from an EMBL/GenBank/DDBJ whole genome shotgun (WGS) entry which is preliminary data.</text>
</comment>
<feature type="region of interest" description="Disordered" evidence="1">
    <location>
        <begin position="41"/>
        <end position="100"/>
    </location>
</feature>
<accession>A0A8H3C0T5</accession>
<evidence type="ECO:0000256" key="2">
    <source>
        <dbReference type="SAM" id="SignalP"/>
    </source>
</evidence>
<reference evidence="3" key="1">
    <citation type="submission" date="2021-01" db="EMBL/GenBank/DDBJ databases">
        <authorList>
            <person name="Kaushik A."/>
        </authorList>
    </citation>
    <scope>NUCLEOTIDE SEQUENCE</scope>
    <source>
        <strain evidence="3">AG1-1A</strain>
    </source>
</reference>
<feature type="chain" id="PRO_5034456812" evidence="2">
    <location>
        <begin position="20"/>
        <end position="153"/>
    </location>
</feature>
<feature type="signal peptide" evidence="2">
    <location>
        <begin position="1"/>
        <end position="19"/>
    </location>
</feature>
<dbReference type="EMBL" id="CAJMWR010003863">
    <property type="protein sequence ID" value="CAE6472068.1"/>
    <property type="molecule type" value="Genomic_DNA"/>
</dbReference>
<feature type="compositionally biased region" description="Polar residues" evidence="1">
    <location>
        <begin position="79"/>
        <end position="92"/>
    </location>
</feature>
<protein>
    <submittedName>
        <fullName evidence="3">Uncharacterized protein</fullName>
    </submittedName>
</protein>
<dbReference type="AlphaFoldDB" id="A0A8H3C0T5"/>
<name>A0A8H3C0T5_9AGAM</name>
<dbReference type="Proteomes" id="UP000663840">
    <property type="component" value="Unassembled WGS sequence"/>
</dbReference>
<keyword evidence="2" id="KW-0732">Signal</keyword>
<organism evidence="3 4">
    <name type="scientific">Rhizoctonia solani</name>
    <dbReference type="NCBI Taxonomy" id="456999"/>
    <lineage>
        <taxon>Eukaryota</taxon>
        <taxon>Fungi</taxon>
        <taxon>Dikarya</taxon>
        <taxon>Basidiomycota</taxon>
        <taxon>Agaricomycotina</taxon>
        <taxon>Agaricomycetes</taxon>
        <taxon>Cantharellales</taxon>
        <taxon>Ceratobasidiaceae</taxon>
        <taxon>Rhizoctonia</taxon>
    </lineage>
</organism>
<feature type="compositionally biased region" description="Pro residues" evidence="1">
    <location>
        <begin position="48"/>
        <end position="64"/>
    </location>
</feature>
<feature type="compositionally biased region" description="Low complexity" evidence="1">
    <location>
        <begin position="65"/>
        <end position="78"/>
    </location>
</feature>